<accession>A0ABY8CFT5</accession>
<dbReference type="PANTHER" id="PTHR43000">
    <property type="entry name" value="DTDP-D-GLUCOSE 4,6-DEHYDRATASE-RELATED"/>
    <property type="match status" value="1"/>
</dbReference>
<gene>
    <name evidence="4" type="primary">galE2</name>
    <name evidence="4" type="ORF">SVXNc_1077</name>
</gene>
<evidence type="ECO:0000256" key="1">
    <source>
        <dbReference type="ARBA" id="ARBA00007637"/>
    </source>
</evidence>
<dbReference type="InterPro" id="IPR001509">
    <property type="entry name" value="Epimerase_deHydtase"/>
</dbReference>
<evidence type="ECO:0000313" key="4">
    <source>
        <dbReference type="EMBL" id="WEL20068.1"/>
    </source>
</evidence>
<dbReference type="RefSeq" id="WP_347721895.1">
    <property type="nucleotide sequence ID" value="NZ_CP104395.1"/>
</dbReference>
<reference evidence="4 5" key="1">
    <citation type="submission" date="2022-09" db="EMBL/GenBank/DDBJ databases">
        <title>Xylan utilization by haloarchaea-nanohaloarchaea associations.</title>
        <authorList>
            <person name="Yakimov M."/>
        </authorList>
    </citation>
    <scope>NUCLEOTIDE SEQUENCE [LARGE SCALE GENOMIC DNA]</scope>
    <source>
        <strain evidence="4 5">SVXNc</strain>
    </source>
</reference>
<sequence>MNIAVTGGAGFIGSHLVEELIKDGHNVKIIDNLSSGKKSNVPEKAELIRKDIKEDNLCDEFEDLSTVFHFAANPKVNTFPEDRDKDFEENLGGVKNVVDAVCETHVENLIFASSSAVYGENAEIPTSESSEMNPISMYAATKCGGEHICQVYSKTFNFDLTIVRLANIVGGRNRKGVVYDFLQKIKENPEKLTILGNGKQKKSYLHVSDAVSGIMTAWKSDDVIFNIGSEDAIEVDTIADIISDELEEDPEYEYTGGEKGWKGDVPEMRLSIEKLKAEGWNVKNKSRESVRRAVQNQESDSKGSI</sequence>
<keyword evidence="5" id="KW-1185">Reference proteome</keyword>
<proteinExistence type="inferred from homology"/>
<dbReference type="Gene3D" id="3.90.25.10">
    <property type="entry name" value="UDP-galactose 4-epimerase, domain 1"/>
    <property type="match status" value="1"/>
</dbReference>
<keyword evidence="4" id="KW-0413">Isomerase</keyword>
<dbReference type="GeneID" id="90590515"/>
<feature type="domain" description="NAD-dependent epimerase/dehydratase" evidence="3">
    <location>
        <begin position="3"/>
        <end position="228"/>
    </location>
</feature>
<organism evidence="4 5">
    <name type="scientific">Candidatus Nanohalococcus occultus</name>
    <dbReference type="NCBI Taxonomy" id="2978047"/>
    <lineage>
        <taxon>Archaea</taxon>
        <taxon>Candidatus Nanohalarchaeota</taxon>
        <taxon>Candidatus Nanohalarchaeota incertae sedis</taxon>
        <taxon>Candidatus Nanohalococcus</taxon>
    </lineage>
</organism>
<feature type="region of interest" description="Disordered" evidence="2">
    <location>
        <begin position="286"/>
        <end position="305"/>
    </location>
</feature>
<evidence type="ECO:0000256" key="2">
    <source>
        <dbReference type="SAM" id="MobiDB-lite"/>
    </source>
</evidence>
<dbReference type="SUPFAM" id="SSF51735">
    <property type="entry name" value="NAD(P)-binding Rossmann-fold domains"/>
    <property type="match status" value="1"/>
</dbReference>
<protein>
    <submittedName>
        <fullName evidence="4">UDP-glucose 4-epimerase</fullName>
        <ecNumber evidence="4">5.1.3.2</ecNumber>
    </submittedName>
</protein>
<dbReference type="Gene3D" id="3.40.50.720">
    <property type="entry name" value="NAD(P)-binding Rossmann-like Domain"/>
    <property type="match status" value="1"/>
</dbReference>
<dbReference type="Proteomes" id="UP001218034">
    <property type="component" value="Chromosome"/>
</dbReference>
<dbReference type="GO" id="GO:0003978">
    <property type="term" value="F:UDP-glucose 4-epimerase activity"/>
    <property type="evidence" value="ECO:0007669"/>
    <property type="project" value="UniProtKB-EC"/>
</dbReference>
<evidence type="ECO:0000259" key="3">
    <source>
        <dbReference type="Pfam" id="PF01370"/>
    </source>
</evidence>
<comment type="similarity">
    <text evidence="1">Belongs to the NAD(P)-dependent epimerase/dehydratase family.</text>
</comment>
<dbReference type="InterPro" id="IPR036291">
    <property type="entry name" value="NAD(P)-bd_dom_sf"/>
</dbReference>
<feature type="compositionally biased region" description="Polar residues" evidence="2">
    <location>
        <begin position="294"/>
        <end position="305"/>
    </location>
</feature>
<name>A0ABY8CFT5_9ARCH</name>
<dbReference type="EMBL" id="CP104395">
    <property type="protein sequence ID" value="WEL20068.1"/>
    <property type="molecule type" value="Genomic_DNA"/>
</dbReference>
<dbReference type="EC" id="5.1.3.2" evidence="4"/>
<dbReference type="Pfam" id="PF01370">
    <property type="entry name" value="Epimerase"/>
    <property type="match status" value="1"/>
</dbReference>
<evidence type="ECO:0000313" key="5">
    <source>
        <dbReference type="Proteomes" id="UP001218034"/>
    </source>
</evidence>